<dbReference type="EMBL" id="JAGRPV010000001">
    <property type="protein sequence ID" value="MDI4644738.1"/>
    <property type="molecule type" value="Genomic_DNA"/>
</dbReference>
<feature type="transmembrane region" description="Helical" evidence="8">
    <location>
        <begin position="311"/>
        <end position="327"/>
    </location>
</feature>
<dbReference type="NCBIfam" id="TIGR00912">
    <property type="entry name" value="2A0309"/>
    <property type="match status" value="1"/>
</dbReference>
<keyword evidence="5 8" id="KW-0812">Transmembrane</keyword>
<feature type="transmembrane region" description="Helical" evidence="8">
    <location>
        <begin position="125"/>
        <end position="146"/>
    </location>
</feature>
<protein>
    <submittedName>
        <fullName evidence="9">Endospore germination permease</fullName>
    </submittedName>
</protein>
<keyword evidence="3" id="KW-0813">Transport</keyword>
<gene>
    <name evidence="9" type="ORF">KB449_07165</name>
</gene>
<feature type="transmembrane region" description="Helical" evidence="8">
    <location>
        <begin position="223"/>
        <end position="244"/>
    </location>
</feature>
<proteinExistence type="inferred from homology"/>
<comment type="similarity">
    <text evidence="2">Belongs to the amino acid-polyamine-organocation (APC) superfamily. Spore germination protein (SGP) (TC 2.A.3.9) family.</text>
</comment>
<keyword evidence="4" id="KW-0309">Germination</keyword>
<evidence type="ECO:0000256" key="8">
    <source>
        <dbReference type="SAM" id="Phobius"/>
    </source>
</evidence>
<keyword evidence="10" id="KW-1185">Reference proteome</keyword>
<dbReference type="Proteomes" id="UP001161691">
    <property type="component" value="Unassembled WGS sequence"/>
</dbReference>
<organism evidence="9 10">
    <name type="scientific">Cohnella hashimotonis</name>
    <dbReference type="NCBI Taxonomy" id="2826895"/>
    <lineage>
        <taxon>Bacteria</taxon>
        <taxon>Bacillati</taxon>
        <taxon>Bacillota</taxon>
        <taxon>Bacilli</taxon>
        <taxon>Bacillales</taxon>
        <taxon>Paenibacillaceae</taxon>
        <taxon>Cohnella</taxon>
    </lineage>
</organism>
<evidence type="ECO:0000256" key="3">
    <source>
        <dbReference type="ARBA" id="ARBA00022448"/>
    </source>
</evidence>
<evidence type="ECO:0000256" key="2">
    <source>
        <dbReference type="ARBA" id="ARBA00007998"/>
    </source>
</evidence>
<dbReference type="PANTHER" id="PTHR34975:SF2">
    <property type="entry name" value="SPORE GERMINATION PROTEIN A2"/>
    <property type="match status" value="1"/>
</dbReference>
<evidence type="ECO:0000256" key="4">
    <source>
        <dbReference type="ARBA" id="ARBA00022544"/>
    </source>
</evidence>
<evidence type="ECO:0000256" key="7">
    <source>
        <dbReference type="ARBA" id="ARBA00023136"/>
    </source>
</evidence>
<name>A0ABT6TEI5_9BACL</name>
<dbReference type="InterPro" id="IPR004761">
    <property type="entry name" value="Spore_GerAB"/>
</dbReference>
<reference evidence="9" key="1">
    <citation type="submission" date="2023-04" db="EMBL/GenBank/DDBJ databases">
        <title>Comparative genomic analysis of Cohnella hashimotonis sp. nov., isolated from the International Space Station.</title>
        <authorList>
            <person name="Venkateswaran K."/>
            <person name="Simpson A."/>
        </authorList>
    </citation>
    <scope>NUCLEOTIDE SEQUENCE</scope>
    <source>
        <strain evidence="9">F6_2S_P_1</strain>
    </source>
</reference>
<feature type="transmembrane region" description="Helical" evidence="8">
    <location>
        <begin position="276"/>
        <end position="304"/>
    </location>
</feature>
<comment type="caution">
    <text evidence="9">The sequence shown here is derived from an EMBL/GenBank/DDBJ whole genome shotgun (WGS) entry which is preliminary data.</text>
</comment>
<evidence type="ECO:0000256" key="5">
    <source>
        <dbReference type="ARBA" id="ARBA00022692"/>
    </source>
</evidence>
<feature type="transmembrane region" description="Helical" evidence="8">
    <location>
        <begin position="195"/>
        <end position="211"/>
    </location>
</feature>
<feature type="transmembrane region" description="Helical" evidence="8">
    <location>
        <begin position="20"/>
        <end position="40"/>
    </location>
</feature>
<dbReference type="PANTHER" id="PTHR34975">
    <property type="entry name" value="SPORE GERMINATION PROTEIN A2"/>
    <property type="match status" value="1"/>
</dbReference>
<dbReference type="Pfam" id="PF03845">
    <property type="entry name" value="Spore_permease"/>
    <property type="match status" value="1"/>
</dbReference>
<evidence type="ECO:0000313" key="10">
    <source>
        <dbReference type="Proteomes" id="UP001161691"/>
    </source>
</evidence>
<evidence type="ECO:0000313" key="9">
    <source>
        <dbReference type="EMBL" id="MDI4644738.1"/>
    </source>
</evidence>
<sequence length="368" mass="40552">MKTFDYGDNQIGTREVSMTISSIMIGIGILTLPSMLASHIEASDGWVSILAAGSIAAACGLVVCRLTSRFQGSTFHNYTAKIATKPIASLISAIYGIYFLLYLAYEVRSIAKISRMYLLENTPIAFITVAFLLIVVYAVSGTTAAMLRLNTMFLPIVLLISGVVLLFGIELMSFNNLKPFMTTSPLELVAGTKDTTFALLGFEVLLFYAPLLRPTVRTEKAMLIGIAIPVVLCLLTYLYSVAIFTREATAQILFPTVEIAKEVRLPGQFFERLESIFFTVWIMTIFNTSCMAMEASVSCLQAIVSKFDKRLCILILCPIAYFINMLPENMLQYQRFGWIVSYIGYGTAGAIPIILLIVARLRKGETGG</sequence>
<evidence type="ECO:0000256" key="6">
    <source>
        <dbReference type="ARBA" id="ARBA00022989"/>
    </source>
</evidence>
<comment type="subcellular location">
    <subcellularLocation>
        <location evidence="1">Membrane</location>
        <topology evidence="1">Multi-pass membrane protein</topology>
    </subcellularLocation>
</comment>
<dbReference type="RefSeq" id="WP_282907725.1">
    <property type="nucleotide sequence ID" value="NZ_JAGRPV010000001.1"/>
</dbReference>
<feature type="transmembrane region" description="Helical" evidence="8">
    <location>
        <begin position="87"/>
        <end position="105"/>
    </location>
</feature>
<keyword evidence="7 8" id="KW-0472">Membrane</keyword>
<feature type="transmembrane region" description="Helical" evidence="8">
    <location>
        <begin position="339"/>
        <end position="359"/>
    </location>
</feature>
<evidence type="ECO:0000256" key="1">
    <source>
        <dbReference type="ARBA" id="ARBA00004141"/>
    </source>
</evidence>
<keyword evidence="6 8" id="KW-1133">Transmembrane helix</keyword>
<accession>A0ABT6TEI5</accession>
<feature type="transmembrane region" description="Helical" evidence="8">
    <location>
        <begin position="46"/>
        <end position="66"/>
    </location>
</feature>
<feature type="transmembrane region" description="Helical" evidence="8">
    <location>
        <begin position="153"/>
        <end position="175"/>
    </location>
</feature>